<evidence type="ECO:0000313" key="5">
    <source>
        <dbReference type="Proteomes" id="UP000275408"/>
    </source>
</evidence>
<dbReference type="OrthoDB" id="3219396at2759"/>
<feature type="domain" description="F-box" evidence="3">
    <location>
        <begin position="1"/>
        <end position="46"/>
    </location>
</feature>
<dbReference type="InterPro" id="IPR032675">
    <property type="entry name" value="LRR_dom_sf"/>
</dbReference>
<sequence>MHIHDFPDTTLLVIFSFLCEADLCRVARTCRGWRAIAYDSSLWRCVNLKRFHKLNEFSLIKLIRNRMVPMLFKINLGGFTLSPRVFQVLAMHCKQLRVLCLGSVSFEEDFTVSDESFPGNLTKLDIRHSSGHPTAFKVITQNVQQVQCLGLSDSIFGVIDTEGEKLRFFASLKEVRILEFSYCNSLTDTIVQFIAENCPNLRSLCLRRCHNIRGESLSELIDCCSSLTSLVLDGTSVSDNEVQAVSWENSMITEVDLSWCRHLSKVGLKSILTRCHLLRFVRLCCCGYGHAITDEVLHAMTECRYRSLQVLDLSYSSEVTNCALGRFVASCSSLQYLRVYHCQKITSTLVNLIPSASNVFVVANFQLQRGGLATSATSEGPSTLLSATPVNYSRRESLDMSLRQD</sequence>
<dbReference type="InterPro" id="IPR036047">
    <property type="entry name" value="F-box-like_dom_sf"/>
</dbReference>
<dbReference type="Pfam" id="PF12937">
    <property type="entry name" value="F-box-like"/>
    <property type="match status" value="1"/>
</dbReference>
<dbReference type="InterPro" id="IPR006553">
    <property type="entry name" value="Leu-rich_rpt_Cys-con_subtyp"/>
</dbReference>
<comment type="caution">
    <text evidence="4">The sequence shown here is derived from an EMBL/GenBank/DDBJ whole genome shotgun (WGS) entry which is preliminary data.</text>
</comment>
<dbReference type="STRING" id="46731.A0A3M6UF55"/>
<dbReference type="GO" id="GO:0031398">
    <property type="term" value="P:positive regulation of protein ubiquitination"/>
    <property type="evidence" value="ECO:0007669"/>
    <property type="project" value="TreeGrafter"/>
</dbReference>
<keyword evidence="2" id="KW-0732">Signal</keyword>
<dbReference type="EMBL" id="RCHS01001660">
    <property type="protein sequence ID" value="RMX52321.1"/>
    <property type="molecule type" value="Genomic_DNA"/>
</dbReference>
<dbReference type="SMART" id="SM00367">
    <property type="entry name" value="LRR_CC"/>
    <property type="match status" value="4"/>
</dbReference>
<evidence type="ECO:0000256" key="2">
    <source>
        <dbReference type="SAM" id="SignalP"/>
    </source>
</evidence>
<reference evidence="4 5" key="1">
    <citation type="journal article" date="2018" name="Sci. Rep.">
        <title>Comparative analysis of the Pocillopora damicornis genome highlights role of immune system in coral evolution.</title>
        <authorList>
            <person name="Cunning R."/>
            <person name="Bay R.A."/>
            <person name="Gillette P."/>
            <person name="Baker A.C."/>
            <person name="Traylor-Knowles N."/>
        </authorList>
    </citation>
    <scope>NUCLEOTIDE SEQUENCE [LARGE SCALE GENOMIC DNA]</scope>
    <source>
        <strain evidence="4">RSMAS</strain>
        <tissue evidence="4">Whole animal</tissue>
    </source>
</reference>
<dbReference type="SMART" id="SM00256">
    <property type="entry name" value="FBOX"/>
    <property type="match status" value="1"/>
</dbReference>
<dbReference type="PANTHER" id="PTHR20933:SF4">
    <property type="entry name" value="F-BOX INVOLVED IN POLYQ PATHOGENESIS, ISOFORM A"/>
    <property type="match status" value="1"/>
</dbReference>
<organism evidence="4 5">
    <name type="scientific">Pocillopora damicornis</name>
    <name type="common">Cauliflower coral</name>
    <name type="synonym">Millepora damicornis</name>
    <dbReference type="NCBI Taxonomy" id="46731"/>
    <lineage>
        <taxon>Eukaryota</taxon>
        <taxon>Metazoa</taxon>
        <taxon>Cnidaria</taxon>
        <taxon>Anthozoa</taxon>
        <taxon>Hexacorallia</taxon>
        <taxon>Scleractinia</taxon>
        <taxon>Astrocoeniina</taxon>
        <taxon>Pocilloporidae</taxon>
        <taxon>Pocillopora</taxon>
    </lineage>
</organism>
<dbReference type="InterPro" id="IPR001810">
    <property type="entry name" value="F-box_dom"/>
</dbReference>
<dbReference type="OMA" id="WENSMIT"/>
<accession>A0A3M6UF55</accession>
<dbReference type="PANTHER" id="PTHR20933">
    <property type="entry name" value="F-BOX ONLY PROTEIN 33"/>
    <property type="match status" value="1"/>
</dbReference>
<keyword evidence="1" id="KW-0833">Ubl conjugation pathway</keyword>
<dbReference type="AlphaFoldDB" id="A0A3M6UF55"/>
<proteinExistence type="predicted"/>
<dbReference type="SUPFAM" id="SSF81383">
    <property type="entry name" value="F-box domain"/>
    <property type="match status" value="1"/>
</dbReference>
<feature type="chain" id="PRO_5018071396" description="F-box domain-containing protein" evidence="2">
    <location>
        <begin position="22"/>
        <end position="405"/>
    </location>
</feature>
<evidence type="ECO:0000313" key="4">
    <source>
        <dbReference type="EMBL" id="RMX52321.1"/>
    </source>
</evidence>
<keyword evidence="5" id="KW-1185">Reference proteome</keyword>
<dbReference type="PROSITE" id="PS50181">
    <property type="entry name" value="FBOX"/>
    <property type="match status" value="1"/>
</dbReference>
<dbReference type="Gene3D" id="1.20.1280.50">
    <property type="match status" value="1"/>
</dbReference>
<dbReference type="Gene3D" id="3.80.10.10">
    <property type="entry name" value="Ribonuclease Inhibitor"/>
    <property type="match status" value="1"/>
</dbReference>
<dbReference type="InterPro" id="IPR001611">
    <property type="entry name" value="Leu-rich_rpt"/>
</dbReference>
<dbReference type="SUPFAM" id="SSF52047">
    <property type="entry name" value="RNI-like"/>
    <property type="match status" value="1"/>
</dbReference>
<feature type="signal peptide" evidence="2">
    <location>
        <begin position="1"/>
        <end position="21"/>
    </location>
</feature>
<gene>
    <name evidence="4" type="ORF">pdam_00010351</name>
</gene>
<protein>
    <recommendedName>
        <fullName evidence="3">F-box domain-containing protein</fullName>
    </recommendedName>
</protein>
<dbReference type="Proteomes" id="UP000275408">
    <property type="component" value="Unassembled WGS sequence"/>
</dbReference>
<evidence type="ECO:0000256" key="1">
    <source>
        <dbReference type="ARBA" id="ARBA00022786"/>
    </source>
</evidence>
<name>A0A3M6UF55_POCDA</name>
<dbReference type="Pfam" id="PF13516">
    <property type="entry name" value="LRR_6"/>
    <property type="match status" value="1"/>
</dbReference>
<evidence type="ECO:0000259" key="3">
    <source>
        <dbReference type="PROSITE" id="PS50181"/>
    </source>
</evidence>